<evidence type="ECO:0000313" key="1">
    <source>
        <dbReference type="EMBL" id="KAF5379855.1"/>
    </source>
</evidence>
<evidence type="ECO:0000313" key="2">
    <source>
        <dbReference type="Proteomes" id="UP000518752"/>
    </source>
</evidence>
<dbReference type="EMBL" id="JAACJN010000067">
    <property type="protein sequence ID" value="KAF5379855.1"/>
    <property type="molecule type" value="Genomic_DNA"/>
</dbReference>
<keyword evidence="2" id="KW-1185">Reference proteome</keyword>
<accession>A0A8H5HAY2</accession>
<gene>
    <name evidence="1" type="ORF">D9757_007224</name>
</gene>
<proteinExistence type="predicted"/>
<dbReference type="OrthoDB" id="2585251at2759"/>
<name>A0A8H5HAY2_9AGAR</name>
<comment type="caution">
    <text evidence="1">The sequence shown here is derived from an EMBL/GenBank/DDBJ whole genome shotgun (WGS) entry which is preliminary data.</text>
</comment>
<dbReference type="AlphaFoldDB" id="A0A8H5HAY2"/>
<reference evidence="1 2" key="1">
    <citation type="journal article" date="2020" name="ISME J.">
        <title>Uncovering the hidden diversity of litter-decomposition mechanisms in mushroom-forming fungi.</title>
        <authorList>
            <person name="Floudas D."/>
            <person name="Bentzer J."/>
            <person name="Ahren D."/>
            <person name="Johansson T."/>
            <person name="Persson P."/>
            <person name="Tunlid A."/>
        </authorList>
    </citation>
    <scope>NUCLEOTIDE SEQUENCE [LARGE SCALE GENOMIC DNA]</scope>
    <source>
        <strain evidence="1 2">CBS 406.79</strain>
    </source>
</reference>
<sequence>MQATSHGAWRGPRRVLNPFLGISPGHGARSIHIPAYARLTSSGAAKRITSQTRFILSRLVGHLTAPGLSATPVSFQQAIRGSAPGRMSSIQGRLSYAARHALARPAQPHFFARPATFVSRSVAQVGLGTARNFSSGRSVFQNFVENVPIAGRALYEADWDIHMQAERDAIKKSLKGTNAKAERSEMLKPKQKQMLALTTVPESIPESISEMDQYFTNPIPAVTTMLLVPLAPTPTGRAPLPADVSDHASLLPLPSLASIHNSHEMHSLRVSALFSRLDAAHVWEKGVLCSAYSEPDIHGLCTVLQVEFVGWTASEVRGIIGESGTGWCAIEEIKSLSEDDLFSDVSSIFSGLSDDEGMGSPLTVEPAHSLVLPTLDFSSSFANASPSPSLLSRGSSNHDLLSEAESDPWVDSFLDESWVDHGYLEFSSDFVNRLGPRKQWSSESNVSE</sequence>
<organism evidence="1 2">
    <name type="scientific">Collybiopsis confluens</name>
    <dbReference type="NCBI Taxonomy" id="2823264"/>
    <lineage>
        <taxon>Eukaryota</taxon>
        <taxon>Fungi</taxon>
        <taxon>Dikarya</taxon>
        <taxon>Basidiomycota</taxon>
        <taxon>Agaricomycotina</taxon>
        <taxon>Agaricomycetes</taxon>
        <taxon>Agaricomycetidae</taxon>
        <taxon>Agaricales</taxon>
        <taxon>Marasmiineae</taxon>
        <taxon>Omphalotaceae</taxon>
        <taxon>Collybiopsis</taxon>
    </lineage>
</organism>
<dbReference type="Proteomes" id="UP000518752">
    <property type="component" value="Unassembled WGS sequence"/>
</dbReference>
<protein>
    <submittedName>
        <fullName evidence="1">Uncharacterized protein</fullName>
    </submittedName>
</protein>